<organism evidence="1 2">
    <name type="scientific">Breznakia pachnodae</name>
    <dbReference type="NCBI Taxonomy" id="265178"/>
    <lineage>
        <taxon>Bacteria</taxon>
        <taxon>Bacillati</taxon>
        <taxon>Bacillota</taxon>
        <taxon>Erysipelotrichia</taxon>
        <taxon>Erysipelotrichales</taxon>
        <taxon>Erysipelotrichaceae</taxon>
        <taxon>Breznakia</taxon>
    </lineage>
</organism>
<dbReference type="Proteomes" id="UP001230220">
    <property type="component" value="Unassembled WGS sequence"/>
</dbReference>
<name>A0ABU0DZ39_9FIRM</name>
<gene>
    <name evidence="1" type="ORF">J2S15_000628</name>
</gene>
<evidence type="ECO:0000313" key="2">
    <source>
        <dbReference type="Proteomes" id="UP001230220"/>
    </source>
</evidence>
<dbReference type="RefSeq" id="WP_307405391.1">
    <property type="nucleotide sequence ID" value="NZ_JAUSUR010000001.1"/>
</dbReference>
<protein>
    <recommendedName>
        <fullName evidence="3">BLOC-1-related complex subunit 7</fullName>
    </recommendedName>
</protein>
<evidence type="ECO:0008006" key="3">
    <source>
        <dbReference type="Google" id="ProtNLM"/>
    </source>
</evidence>
<comment type="caution">
    <text evidence="1">The sequence shown here is derived from an EMBL/GenBank/DDBJ whole genome shotgun (WGS) entry which is preliminary data.</text>
</comment>
<proteinExistence type="predicted"/>
<reference evidence="1 2" key="1">
    <citation type="submission" date="2023-07" db="EMBL/GenBank/DDBJ databases">
        <title>Genomic Encyclopedia of Type Strains, Phase IV (KMG-IV): sequencing the most valuable type-strain genomes for metagenomic binning, comparative biology and taxonomic classification.</title>
        <authorList>
            <person name="Goeker M."/>
        </authorList>
    </citation>
    <scope>NUCLEOTIDE SEQUENCE [LARGE SCALE GENOMIC DNA]</scope>
    <source>
        <strain evidence="1 2">DSM 16784</strain>
    </source>
</reference>
<sequence length="98" mass="11179">MGKELAIKTKICTDTLSKMKNIQDSVSSITEFDCNDLLRESSGDSVNELKAMVQEMYTLKATIYNHMTELTESIENYINDHIELDKTMVSSLRSHTKK</sequence>
<dbReference type="EMBL" id="JAUSUR010000001">
    <property type="protein sequence ID" value="MDQ0359897.1"/>
    <property type="molecule type" value="Genomic_DNA"/>
</dbReference>
<evidence type="ECO:0000313" key="1">
    <source>
        <dbReference type="EMBL" id="MDQ0359897.1"/>
    </source>
</evidence>
<keyword evidence="2" id="KW-1185">Reference proteome</keyword>
<accession>A0ABU0DZ39</accession>